<reference evidence="1 2" key="1">
    <citation type="journal article" date="2020" name="Genome Biol. Evol.">
        <title>Comparative genomics of strictly vertically transmitted, feminizing microsporidia endosymbionts of amphipod crustaceans.</title>
        <authorList>
            <person name="Cormier A."/>
            <person name="Chebbi M.A."/>
            <person name="Giraud I."/>
            <person name="Wattier R."/>
            <person name="Teixeira M."/>
            <person name="Gilbert C."/>
            <person name="Rigaud T."/>
            <person name="Cordaux R."/>
        </authorList>
    </citation>
    <scope>NUCLEOTIDE SEQUENCE [LARGE SCALE GENOMIC DNA]</scope>
    <source>
        <strain evidence="1 2">Ou3-Ou53</strain>
    </source>
</reference>
<sequence length="104" mass="12662">MTDHKVLAKIRNKPYFNNSRINRWTEEIQEFDFTIKYVKEEMMTDADDSSRQYESVEMAEEEKIKEQKKKIISRKTITGQRKKHTVENDEENIVNFQQVKSRRF</sequence>
<gene>
    <name evidence="1" type="ORF">NGRA_2767</name>
</gene>
<dbReference type="OrthoDB" id="4488294at2759"/>
<name>A0A9P6GX38_9MICR</name>
<comment type="caution">
    <text evidence="1">The sequence shown here is derived from an EMBL/GenBank/DDBJ whole genome shotgun (WGS) entry which is preliminary data.</text>
</comment>
<proteinExistence type="predicted"/>
<evidence type="ECO:0000313" key="2">
    <source>
        <dbReference type="Proteomes" id="UP000740883"/>
    </source>
</evidence>
<dbReference type="Proteomes" id="UP000740883">
    <property type="component" value="Unassembled WGS sequence"/>
</dbReference>
<organism evidence="1 2">
    <name type="scientific">Nosema granulosis</name>
    <dbReference type="NCBI Taxonomy" id="83296"/>
    <lineage>
        <taxon>Eukaryota</taxon>
        <taxon>Fungi</taxon>
        <taxon>Fungi incertae sedis</taxon>
        <taxon>Microsporidia</taxon>
        <taxon>Nosematidae</taxon>
        <taxon>Nosema</taxon>
    </lineage>
</organism>
<dbReference type="AlphaFoldDB" id="A0A9P6GX38"/>
<keyword evidence="2" id="KW-1185">Reference proteome</keyword>
<protein>
    <submittedName>
        <fullName evidence="1">Uncharacterized protein</fullName>
    </submittedName>
</protein>
<accession>A0A9P6GX38</accession>
<evidence type="ECO:0000313" key="1">
    <source>
        <dbReference type="EMBL" id="KAF9761259.1"/>
    </source>
</evidence>
<dbReference type="EMBL" id="SBJO01000378">
    <property type="protein sequence ID" value="KAF9761259.1"/>
    <property type="molecule type" value="Genomic_DNA"/>
</dbReference>